<dbReference type="GO" id="GO:0003824">
    <property type="term" value="F:catalytic activity"/>
    <property type="evidence" value="ECO:0007669"/>
    <property type="project" value="UniProtKB-ARBA"/>
</dbReference>
<dbReference type="InterPro" id="IPR029045">
    <property type="entry name" value="ClpP/crotonase-like_dom_sf"/>
</dbReference>
<gene>
    <name evidence="1" type="ORF">GCM10011333_13310</name>
</gene>
<dbReference type="InterPro" id="IPR001753">
    <property type="entry name" value="Enoyl-CoA_hydra/iso"/>
</dbReference>
<dbReference type="PANTHER" id="PTHR11941:SF54">
    <property type="entry name" value="ENOYL-COA HYDRATASE, MITOCHONDRIAL"/>
    <property type="match status" value="1"/>
</dbReference>
<sequence>MTGDRRERDELLVESAEHVLTVTFNRPGQRNAMTWNMYQGLVDACDVADGGDTRVMVLRGAGGKAFVAGTDIAQFESFDGPKGVAYEQRISEVLHRLRAVDVPVIAAVDGYCVGGGLGIAACADIRVCSPSSRFGVPIARTLGNCLSADTVDLLMQLLGRARVVDMLLQARFIEAQEAYQSGFVTAVADDVDAAAHDIAARLLSHAPLTMWSVKESVRRLSAGGPVDDTDIVERVYGSQDFARAVRAFVTKTDHTWEGR</sequence>
<dbReference type="NCBIfam" id="NF004796">
    <property type="entry name" value="PRK06144.1"/>
    <property type="match status" value="1"/>
</dbReference>
<reference evidence="1" key="1">
    <citation type="journal article" date="2014" name="Int. J. Syst. Evol. Microbiol.">
        <title>Complete genome sequence of Corynebacterium casei LMG S-19264T (=DSM 44701T), isolated from a smear-ripened cheese.</title>
        <authorList>
            <consortium name="US DOE Joint Genome Institute (JGI-PGF)"/>
            <person name="Walter F."/>
            <person name="Albersmeier A."/>
            <person name="Kalinowski J."/>
            <person name="Ruckert C."/>
        </authorList>
    </citation>
    <scope>NUCLEOTIDE SEQUENCE</scope>
    <source>
        <strain evidence="1">CGMCC 1.12785</strain>
    </source>
</reference>
<dbReference type="Gene3D" id="3.90.226.10">
    <property type="entry name" value="2-enoyl-CoA Hydratase, Chain A, domain 1"/>
    <property type="match status" value="1"/>
</dbReference>
<accession>A0A8J2XK92</accession>
<dbReference type="SUPFAM" id="SSF52096">
    <property type="entry name" value="ClpP/crotonase"/>
    <property type="match status" value="1"/>
</dbReference>
<proteinExistence type="predicted"/>
<protein>
    <submittedName>
        <fullName evidence="1">Enoyl-CoA hydratase</fullName>
    </submittedName>
</protein>
<name>A0A8J2XK92_9MICO</name>
<reference evidence="1" key="2">
    <citation type="submission" date="2020-09" db="EMBL/GenBank/DDBJ databases">
        <authorList>
            <person name="Sun Q."/>
            <person name="Zhou Y."/>
        </authorList>
    </citation>
    <scope>NUCLEOTIDE SEQUENCE</scope>
    <source>
        <strain evidence="1">CGMCC 1.12785</strain>
    </source>
</reference>
<dbReference type="Proteomes" id="UP000616114">
    <property type="component" value="Unassembled WGS sequence"/>
</dbReference>
<dbReference type="PANTHER" id="PTHR11941">
    <property type="entry name" value="ENOYL-COA HYDRATASE-RELATED"/>
    <property type="match status" value="1"/>
</dbReference>
<dbReference type="GO" id="GO:0006635">
    <property type="term" value="P:fatty acid beta-oxidation"/>
    <property type="evidence" value="ECO:0007669"/>
    <property type="project" value="TreeGrafter"/>
</dbReference>
<dbReference type="CDD" id="cd06558">
    <property type="entry name" value="crotonase-like"/>
    <property type="match status" value="1"/>
</dbReference>
<dbReference type="AlphaFoldDB" id="A0A8J2XK92"/>
<keyword evidence="2" id="KW-1185">Reference proteome</keyword>
<dbReference type="EMBL" id="BMFY01000004">
    <property type="protein sequence ID" value="GGA11765.1"/>
    <property type="molecule type" value="Genomic_DNA"/>
</dbReference>
<evidence type="ECO:0000313" key="2">
    <source>
        <dbReference type="Proteomes" id="UP000616114"/>
    </source>
</evidence>
<dbReference type="RefSeq" id="WP_188550133.1">
    <property type="nucleotide sequence ID" value="NZ_BMFY01000004.1"/>
</dbReference>
<dbReference type="Pfam" id="PF00378">
    <property type="entry name" value="ECH_1"/>
    <property type="match status" value="1"/>
</dbReference>
<evidence type="ECO:0000313" key="1">
    <source>
        <dbReference type="EMBL" id="GGA11765.1"/>
    </source>
</evidence>
<organism evidence="1 2">
    <name type="scientific">Sediminivirga luteola</name>
    <dbReference type="NCBI Taxonomy" id="1774748"/>
    <lineage>
        <taxon>Bacteria</taxon>
        <taxon>Bacillati</taxon>
        <taxon>Actinomycetota</taxon>
        <taxon>Actinomycetes</taxon>
        <taxon>Micrococcales</taxon>
        <taxon>Brevibacteriaceae</taxon>
        <taxon>Sediminivirga</taxon>
    </lineage>
</organism>
<comment type="caution">
    <text evidence="1">The sequence shown here is derived from an EMBL/GenBank/DDBJ whole genome shotgun (WGS) entry which is preliminary data.</text>
</comment>